<evidence type="ECO:0000313" key="1">
    <source>
        <dbReference type="EMBL" id="QEG37861.1"/>
    </source>
</evidence>
<evidence type="ECO:0000313" key="2">
    <source>
        <dbReference type="Proteomes" id="UP000323917"/>
    </source>
</evidence>
<accession>A0A5B9QV31</accession>
<dbReference type="RefSeq" id="WP_148076032.1">
    <property type="nucleotide sequence ID" value="NZ_CP042913.1"/>
</dbReference>
<gene>
    <name evidence="1" type="ORF">Pr1d_52090</name>
</gene>
<organism evidence="1 2">
    <name type="scientific">Bythopirellula goksoeyrii</name>
    <dbReference type="NCBI Taxonomy" id="1400387"/>
    <lineage>
        <taxon>Bacteria</taxon>
        <taxon>Pseudomonadati</taxon>
        <taxon>Planctomycetota</taxon>
        <taxon>Planctomycetia</taxon>
        <taxon>Pirellulales</taxon>
        <taxon>Lacipirellulaceae</taxon>
        <taxon>Bythopirellula</taxon>
    </lineage>
</organism>
<sequence>MASTPPMVALDSLDEQRQGLRIEFRWRNDRYIHTVYRVADDTAVPYYSSLEGTEDELFPASPCLFDLHQQDQVLFLTGATSACHWSLSIQAALDGSLVFEVACRFKAEPSWLGSTYETLHPGPKEMLSSDSNLRSCESTQQIRISPTAELPREFPTTLQWNYRVNP</sequence>
<dbReference type="AlphaFoldDB" id="A0A5B9QV31"/>
<dbReference type="KEGG" id="bgok:Pr1d_52090"/>
<keyword evidence="2" id="KW-1185">Reference proteome</keyword>
<protein>
    <submittedName>
        <fullName evidence="1">Uncharacterized protein</fullName>
    </submittedName>
</protein>
<proteinExistence type="predicted"/>
<dbReference type="EMBL" id="CP042913">
    <property type="protein sequence ID" value="QEG37861.1"/>
    <property type="molecule type" value="Genomic_DNA"/>
</dbReference>
<reference evidence="1 2" key="1">
    <citation type="submission" date="2019-08" db="EMBL/GenBank/DDBJ databases">
        <title>Deep-cultivation of Planctomycetes and their phenomic and genomic characterization uncovers novel biology.</title>
        <authorList>
            <person name="Wiegand S."/>
            <person name="Jogler M."/>
            <person name="Boedeker C."/>
            <person name="Pinto D."/>
            <person name="Vollmers J."/>
            <person name="Rivas-Marin E."/>
            <person name="Kohn T."/>
            <person name="Peeters S.H."/>
            <person name="Heuer A."/>
            <person name="Rast P."/>
            <person name="Oberbeckmann S."/>
            <person name="Bunk B."/>
            <person name="Jeske O."/>
            <person name="Meyerdierks A."/>
            <person name="Storesund J.E."/>
            <person name="Kallscheuer N."/>
            <person name="Luecker S."/>
            <person name="Lage O.M."/>
            <person name="Pohl T."/>
            <person name="Merkel B.J."/>
            <person name="Hornburger P."/>
            <person name="Mueller R.-W."/>
            <person name="Bruemmer F."/>
            <person name="Labrenz M."/>
            <person name="Spormann A.M."/>
            <person name="Op den Camp H."/>
            <person name="Overmann J."/>
            <person name="Amann R."/>
            <person name="Jetten M.S.M."/>
            <person name="Mascher T."/>
            <person name="Medema M.H."/>
            <person name="Devos D.P."/>
            <person name="Kaster A.-K."/>
            <person name="Ovreas L."/>
            <person name="Rohde M."/>
            <person name="Galperin M.Y."/>
            <person name="Jogler C."/>
        </authorList>
    </citation>
    <scope>NUCLEOTIDE SEQUENCE [LARGE SCALE GENOMIC DNA]</scope>
    <source>
        <strain evidence="1 2">Pr1d</strain>
    </source>
</reference>
<name>A0A5B9QV31_9BACT</name>
<dbReference type="Proteomes" id="UP000323917">
    <property type="component" value="Chromosome"/>
</dbReference>
<dbReference type="OrthoDB" id="273982at2"/>